<dbReference type="Gene3D" id="2.60.40.1890">
    <property type="entry name" value="PCu(A)C copper chaperone"/>
    <property type="match status" value="1"/>
</dbReference>
<sequence>MMIKRRDLLATGGSVLAGAFMGVFVPLRAAKAHEYDVGKLKVEHPWLRAPADGEKNATFYAFLHNNGDTPDRLIAVKVEKFEKAVIHGDPKNPDAETPIVLPPKTTVTAAPGGVYVALIGAKKHLEVGWGLEMTLVFEKAGEVVIDAAIDAPDAKHAHDAEAMERWEKAHNKDTSGPKDAGHDAHGGHEHHHHDDKKEGAH</sequence>
<dbReference type="EMBL" id="CP044331">
    <property type="protein sequence ID" value="QGM98956.1"/>
    <property type="molecule type" value="Genomic_DNA"/>
</dbReference>
<evidence type="ECO:0000313" key="2">
    <source>
        <dbReference type="EMBL" id="QGM98956.1"/>
    </source>
</evidence>
<gene>
    <name evidence="2" type="ORF">F7D14_16670</name>
</gene>
<dbReference type="Pfam" id="PF04314">
    <property type="entry name" value="PCuAC"/>
    <property type="match status" value="1"/>
</dbReference>
<dbReference type="RefSeq" id="WP_016920583.1">
    <property type="nucleotide sequence ID" value="NZ_CP044331.1"/>
</dbReference>
<accession>A0A6B8M8N1</accession>
<feature type="region of interest" description="Disordered" evidence="1">
    <location>
        <begin position="167"/>
        <end position="201"/>
    </location>
</feature>
<organism evidence="2 3">
    <name type="scientific">Methylocystis parvus</name>
    <dbReference type="NCBI Taxonomy" id="134"/>
    <lineage>
        <taxon>Bacteria</taxon>
        <taxon>Pseudomonadati</taxon>
        <taxon>Pseudomonadota</taxon>
        <taxon>Alphaproteobacteria</taxon>
        <taxon>Hyphomicrobiales</taxon>
        <taxon>Methylocystaceae</taxon>
        <taxon>Methylocystis</taxon>
    </lineage>
</organism>
<protein>
    <submittedName>
        <fullName evidence="2">Copper chaperone PCu(A)C</fullName>
    </submittedName>
</protein>
<dbReference type="Proteomes" id="UP000422569">
    <property type="component" value="Chromosome"/>
</dbReference>
<dbReference type="AlphaFoldDB" id="A0A6B8M8N1"/>
<name>A0A6B8M8N1_9HYPH</name>
<dbReference type="InterPro" id="IPR058248">
    <property type="entry name" value="Lxx211020-like"/>
</dbReference>
<evidence type="ECO:0000256" key="1">
    <source>
        <dbReference type="SAM" id="MobiDB-lite"/>
    </source>
</evidence>
<dbReference type="InterPro" id="IPR036182">
    <property type="entry name" value="PCuAC_sf"/>
</dbReference>
<feature type="compositionally biased region" description="Basic and acidic residues" evidence="1">
    <location>
        <begin position="167"/>
        <end position="187"/>
    </location>
</feature>
<dbReference type="PANTHER" id="PTHR36302:SF1">
    <property type="entry name" value="COPPER CHAPERONE PCU(A)C"/>
    <property type="match status" value="1"/>
</dbReference>
<evidence type="ECO:0000313" key="3">
    <source>
        <dbReference type="Proteomes" id="UP000422569"/>
    </source>
</evidence>
<keyword evidence="3" id="KW-1185">Reference proteome</keyword>
<dbReference type="PANTHER" id="PTHR36302">
    <property type="entry name" value="BLR7088 PROTEIN"/>
    <property type="match status" value="1"/>
</dbReference>
<dbReference type="SUPFAM" id="SSF110087">
    <property type="entry name" value="DR1885-like metal-binding protein"/>
    <property type="match status" value="1"/>
</dbReference>
<dbReference type="InterPro" id="IPR006311">
    <property type="entry name" value="TAT_signal"/>
</dbReference>
<dbReference type="InterPro" id="IPR007410">
    <property type="entry name" value="LpqE-like"/>
</dbReference>
<dbReference type="KEGG" id="mpar:F7D14_16670"/>
<proteinExistence type="predicted"/>
<reference evidence="2 3" key="1">
    <citation type="submission" date="2019-09" db="EMBL/GenBank/DDBJ databases">
        <title>Isolation and complete genome sequencing of Methylocystis species.</title>
        <authorList>
            <person name="Rumah B.L."/>
            <person name="Stead C.E."/>
            <person name="Stevens B.C."/>
            <person name="Minton N.P."/>
            <person name="Grosse-Honebrink A."/>
            <person name="Zhang Y."/>
        </authorList>
    </citation>
    <scope>NUCLEOTIDE SEQUENCE [LARGE SCALE GENOMIC DNA]</scope>
    <source>
        <strain evidence="2 3">BRCS2</strain>
    </source>
</reference>
<dbReference type="PROSITE" id="PS51318">
    <property type="entry name" value="TAT"/>
    <property type="match status" value="1"/>
</dbReference>